<feature type="short sequence motif" description="DGA/G" evidence="3">
    <location>
        <begin position="250"/>
        <end position="252"/>
    </location>
</feature>
<reference evidence="8" key="1">
    <citation type="submission" date="2025-08" db="UniProtKB">
        <authorList>
            <consortium name="RefSeq"/>
        </authorList>
    </citation>
    <scope>IDENTIFICATION</scope>
</reference>
<evidence type="ECO:0000259" key="6">
    <source>
        <dbReference type="PROSITE" id="PS51635"/>
    </source>
</evidence>
<evidence type="ECO:0000313" key="7">
    <source>
        <dbReference type="Proteomes" id="UP000694845"/>
    </source>
</evidence>
<feature type="active site" description="Proton acceptor" evidence="3">
    <location>
        <position position="250"/>
    </location>
</feature>
<dbReference type="InterPro" id="IPR011992">
    <property type="entry name" value="EF-hand-dom_pair"/>
</dbReference>
<dbReference type="Gene3D" id="3.40.1090.10">
    <property type="entry name" value="Cytosolic phospholipase A2 catalytic domain"/>
    <property type="match status" value="2"/>
</dbReference>
<name>A0A8B7Z952_ACAPL</name>
<keyword evidence="1" id="KW-0106">Calcium</keyword>
<accession>A0A8B7Z952</accession>
<dbReference type="GO" id="GO:0016787">
    <property type="term" value="F:hydrolase activity"/>
    <property type="evidence" value="ECO:0007669"/>
    <property type="project" value="UniProtKB-UniRule"/>
</dbReference>
<feature type="active site" description="Nucleophile" evidence="3">
    <location>
        <position position="109"/>
    </location>
</feature>
<gene>
    <name evidence="8" type="primary">LOC110984974</name>
</gene>
<dbReference type="PROSITE" id="PS00018">
    <property type="entry name" value="EF_HAND_1"/>
    <property type="match status" value="1"/>
</dbReference>
<dbReference type="AlphaFoldDB" id="A0A8B7Z952"/>
<dbReference type="InterPro" id="IPR002641">
    <property type="entry name" value="PNPLA_dom"/>
</dbReference>
<dbReference type="GO" id="GO:0016042">
    <property type="term" value="P:lipid catabolic process"/>
    <property type="evidence" value="ECO:0007669"/>
    <property type="project" value="UniProtKB-UniRule"/>
</dbReference>
<keyword evidence="7" id="KW-1185">Reference proteome</keyword>
<dbReference type="OrthoDB" id="412240at2759"/>
<dbReference type="InterPro" id="IPR002048">
    <property type="entry name" value="EF_hand_dom"/>
</dbReference>
<dbReference type="InterPro" id="IPR052580">
    <property type="entry name" value="Lipid_Hydrolase"/>
</dbReference>
<feature type="compositionally biased region" description="Low complexity" evidence="4">
    <location>
        <begin position="23"/>
        <end position="37"/>
    </location>
</feature>
<dbReference type="GO" id="GO:0005509">
    <property type="term" value="F:calcium ion binding"/>
    <property type="evidence" value="ECO:0007669"/>
    <property type="project" value="InterPro"/>
</dbReference>
<keyword evidence="3" id="KW-0378">Hydrolase</keyword>
<feature type="short sequence motif" description="GXSXG" evidence="3">
    <location>
        <begin position="107"/>
        <end position="111"/>
    </location>
</feature>
<dbReference type="Proteomes" id="UP000694845">
    <property type="component" value="Unplaced"/>
</dbReference>
<dbReference type="PROSITE" id="PS51635">
    <property type="entry name" value="PNPLA"/>
    <property type="match status" value="1"/>
</dbReference>
<dbReference type="PANTHER" id="PTHR46394:SF1">
    <property type="entry name" value="PNPLA DOMAIN-CONTAINING PROTEIN"/>
    <property type="match status" value="1"/>
</dbReference>
<dbReference type="CDD" id="cd00051">
    <property type="entry name" value="EFh"/>
    <property type="match status" value="1"/>
</dbReference>
<dbReference type="RefSeq" id="XP_022101335.1">
    <property type="nucleotide sequence ID" value="XM_022245643.1"/>
</dbReference>
<evidence type="ECO:0000256" key="2">
    <source>
        <dbReference type="ARBA" id="ARBA00023098"/>
    </source>
</evidence>
<dbReference type="KEGG" id="aplc:110984974"/>
<dbReference type="SUPFAM" id="SSF47473">
    <property type="entry name" value="EF-hand"/>
    <property type="match status" value="1"/>
</dbReference>
<dbReference type="Pfam" id="PF01734">
    <property type="entry name" value="Patatin"/>
    <property type="match status" value="1"/>
</dbReference>
<feature type="domain" description="PNPLA" evidence="6">
    <location>
        <begin position="74"/>
        <end position="263"/>
    </location>
</feature>
<feature type="short sequence motif" description="GXGXXG" evidence="3">
    <location>
        <begin position="78"/>
        <end position="83"/>
    </location>
</feature>
<keyword evidence="2 3" id="KW-0443">Lipid metabolism</keyword>
<evidence type="ECO:0000256" key="1">
    <source>
        <dbReference type="ARBA" id="ARBA00022837"/>
    </source>
</evidence>
<evidence type="ECO:0000256" key="3">
    <source>
        <dbReference type="PROSITE-ProRule" id="PRU01161"/>
    </source>
</evidence>
<proteinExistence type="predicted"/>
<feature type="region of interest" description="Disordered" evidence="4">
    <location>
        <begin position="1"/>
        <end position="52"/>
    </location>
</feature>
<evidence type="ECO:0000259" key="5">
    <source>
        <dbReference type="PROSITE" id="PS50222"/>
    </source>
</evidence>
<keyword evidence="3" id="KW-0442">Lipid degradation</keyword>
<dbReference type="PANTHER" id="PTHR46394">
    <property type="entry name" value="ANNEXIN"/>
    <property type="match status" value="1"/>
</dbReference>
<evidence type="ECO:0000313" key="8">
    <source>
        <dbReference type="RefSeq" id="XP_022101335.1"/>
    </source>
</evidence>
<organism evidence="7 8">
    <name type="scientific">Acanthaster planci</name>
    <name type="common">Crown-of-thorns starfish</name>
    <dbReference type="NCBI Taxonomy" id="133434"/>
    <lineage>
        <taxon>Eukaryota</taxon>
        <taxon>Metazoa</taxon>
        <taxon>Echinodermata</taxon>
        <taxon>Eleutherozoa</taxon>
        <taxon>Asterozoa</taxon>
        <taxon>Asteroidea</taxon>
        <taxon>Valvatacea</taxon>
        <taxon>Valvatida</taxon>
        <taxon>Acanthasteridae</taxon>
        <taxon>Acanthaster</taxon>
    </lineage>
</organism>
<dbReference type="SMART" id="SM00054">
    <property type="entry name" value="EFh"/>
    <property type="match status" value="2"/>
</dbReference>
<dbReference type="GeneID" id="110984974"/>
<feature type="domain" description="EF-hand" evidence="5">
    <location>
        <begin position="411"/>
        <end position="446"/>
    </location>
</feature>
<sequence>MSSRAKTYGIKKVAQQPNNERPNSVASSSNGHGNGSNEVDSVVSPASSKDNYSPILSEEQKHEFGGCIFPFDAIALEGGGNKGLSATGAIRVLEELGYWENIKRFAGASAGSMVAALVAVGCNSHEIETFLRGDIQKVFLDAAFGKLSLLPNMLRKFGWHPGNRIYEWFGDIVQKKMGNRDLTFEDLYQQTGRELCITVTNMNIMDCTYCHVKTTPDMPIRQAVRMSGCIPGVFCPVKVRKGKTNDYFVDGGLLCNYPIHCYDGWFLSMEKGDSFLRRFKSIEELPKLWEPKERFGERNDKTFGILLYAGNEREVMKQELMDRFDKFIKPSEKQEYPPTKLAKKRAELMKEQVIKAKEHRLLVTAFFNLMNVLEENDIDQSGTINEQEFEKAMNQTSSDFTEEDKKRLFGDDFRDTKALFKRMDIHADGEITFRELVSFAEKQGLEIMENFRGYKRQEITDLQSYFGAIMECLLLNMKRIFVQSSDVSRTIGIDTGYLDTLDFNMQKKDQDYLVQQGKLGCMAFLRELISTGKMTHKT</sequence>
<protein>
    <submittedName>
        <fullName evidence="8">Uncharacterized protein LOC110984974 isoform X1</fullName>
    </submittedName>
</protein>
<dbReference type="Gene3D" id="1.10.238.10">
    <property type="entry name" value="EF-hand"/>
    <property type="match status" value="1"/>
</dbReference>
<dbReference type="InterPro" id="IPR016035">
    <property type="entry name" value="Acyl_Trfase/lysoPLipase"/>
</dbReference>
<feature type="domain" description="EF-hand" evidence="5">
    <location>
        <begin position="364"/>
        <end position="399"/>
    </location>
</feature>
<dbReference type="PROSITE" id="PS50222">
    <property type="entry name" value="EF_HAND_2"/>
    <property type="match status" value="2"/>
</dbReference>
<dbReference type="SUPFAM" id="SSF52151">
    <property type="entry name" value="FabD/lysophospholipase-like"/>
    <property type="match status" value="1"/>
</dbReference>
<dbReference type="InterPro" id="IPR018247">
    <property type="entry name" value="EF_Hand_1_Ca_BS"/>
</dbReference>
<dbReference type="CDD" id="cd07207">
    <property type="entry name" value="Pat_ExoU_VipD_like"/>
    <property type="match status" value="1"/>
</dbReference>
<evidence type="ECO:0000256" key="4">
    <source>
        <dbReference type="SAM" id="MobiDB-lite"/>
    </source>
</evidence>